<protein>
    <submittedName>
        <fullName evidence="1">Uncharacterized protein</fullName>
    </submittedName>
</protein>
<organism evidence="1 2">
    <name type="scientific">Kitasatospora kifunensis</name>
    <name type="common">Streptomyces kifunensis</name>
    <dbReference type="NCBI Taxonomy" id="58351"/>
    <lineage>
        <taxon>Bacteria</taxon>
        <taxon>Bacillati</taxon>
        <taxon>Actinomycetota</taxon>
        <taxon>Actinomycetes</taxon>
        <taxon>Kitasatosporales</taxon>
        <taxon>Streptomycetaceae</taxon>
        <taxon>Kitasatospora</taxon>
    </lineage>
</organism>
<dbReference type="AlphaFoldDB" id="A0A7W7VTG5"/>
<dbReference type="Proteomes" id="UP000540506">
    <property type="component" value="Unassembled WGS sequence"/>
</dbReference>
<gene>
    <name evidence="1" type="ORF">FHR34_001269</name>
</gene>
<name>A0A7W7VTG5_KITKI</name>
<dbReference type="RefSeq" id="WP_184934478.1">
    <property type="nucleotide sequence ID" value="NZ_JACHJV010000001.1"/>
</dbReference>
<keyword evidence="2" id="KW-1185">Reference proteome</keyword>
<evidence type="ECO:0000313" key="1">
    <source>
        <dbReference type="EMBL" id="MBB4922276.1"/>
    </source>
</evidence>
<accession>A0A7W7VTG5</accession>
<comment type="caution">
    <text evidence="1">The sequence shown here is derived from an EMBL/GenBank/DDBJ whole genome shotgun (WGS) entry which is preliminary data.</text>
</comment>
<reference evidence="1 2" key="1">
    <citation type="submission" date="2020-08" db="EMBL/GenBank/DDBJ databases">
        <title>Sequencing the genomes of 1000 actinobacteria strains.</title>
        <authorList>
            <person name="Klenk H.-P."/>
        </authorList>
    </citation>
    <scope>NUCLEOTIDE SEQUENCE [LARGE SCALE GENOMIC DNA]</scope>
    <source>
        <strain evidence="1 2">DSM 41654</strain>
    </source>
</reference>
<sequence>MTLLTLTPTQLPRTGSSAPLNLTTLIAAGTLGSNSGVTWANTGREFLVIAVASGGSTCSIPIGTTIEGQAVAPLTPTLTASATNVIGPFPTDETLNGVMTVNFGTAANVTVALVQYVGVI</sequence>
<proteinExistence type="predicted"/>
<evidence type="ECO:0000313" key="2">
    <source>
        <dbReference type="Proteomes" id="UP000540506"/>
    </source>
</evidence>
<dbReference type="EMBL" id="JACHJV010000001">
    <property type="protein sequence ID" value="MBB4922276.1"/>
    <property type="molecule type" value="Genomic_DNA"/>
</dbReference>